<name>A0A3E4GUK4_9FIRM</name>
<dbReference type="Pfam" id="PF19799">
    <property type="entry name" value="DUF6282"/>
    <property type="match status" value="1"/>
</dbReference>
<gene>
    <name evidence="1" type="ORF">DXD67_01265</name>
</gene>
<evidence type="ECO:0000313" key="2">
    <source>
        <dbReference type="Proteomes" id="UP000260655"/>
    </source>
</evidence>
<dbReference type="SUPFAM" id="SSF51556">
    <property type="entry name" value="Metallo-dependent hydrolases"/>
    <property type="match status" value="1"/>
</dbReference>
<dbReference type="AlphaFoldDB" id="A0A3E4GUK4"/>
<sequence length="287" mass="32709">MNKDFLKNIIDMHVHTNPDLRHRRYDDFELMEAGIRVGARAIVIKTHQGSTVDRAFLCNRHNEIVHQGDNHFTMYGSITLNRQIGGINPFAVESGLKLGGKVVWLPTQWARNHLRQMNQSTDQCVDIIRDGKPVSELKDIFQLVKDFDVVLGTGHLSPEECFRVIEAARNAGVKKIVVTHPEWWLVGMSLEDQIRLVKDYGVILEHCFAQPLGQGKYKSNLPMNLEAIKACGYKNVMISTDGGQVENPAWEDALYQYLQYLADHQIPEEQIYYMTHTIQAGLLNLTL</sequence>
<dbReference type="InterPro" id="IPR046249">
    <property type="entry name" value="DUF6282"/>
</dbReference>
<proteinExistence type="predicted"/>
<evidence type="ECO:0008006" key="3">
    <source>
        <dbReference type="Google" id="ProtNLM"/>
    </source>
</evidence>
<reference evidence="1 2" key="1">
    <citation type="submission" date="2018-08" db="EMBL/GenBank/DDBJ databases">
        <title>A genome reference for cultivated species of the human gut microbiota.</title>
        <authorList>
            <person name="Zou Y."/>
            <person name="Xue W."/>
            <person name="Luo G."/>
        </authorList>
    </citation>
    <scope>NUCLEOTIDE SEQUENCE [LARGE SCALE GENOMIC DNA]</scope>
    <source>
        <strain evidence="1 2">TM07-19</strain>
    </source>
</reference>
<accession>A0A3E4GUK4</accession>
<dbReference type="RefSeq" id="WP_117555966.1">
    <property type="nucleotide sequence ID" value="NZ_QSOV01000001.1"/>
</dbReference>
<protein>
    <recommendedName>
        <fullName evidence="3">Histidinol phosphatase and related hydrolases of the PHP family</fullName>
    </recommendedName>
</protein>
<dbReference type="Proteomes" id="UP000260655">
    <property type="component" value="Unassembled WGS sequence"/>
</dbReference>
<dbReference type="InterPro" id="IPR032466">
    <property type="entry name" value="Metal_Hydrolase"/>
</dbReference>
<evidence type="ECO:0000313" key="1">
    <source>
        <dbReference type="EMBL" id="RGJ26621.1"/>
    </source>
</evidence>
<organism evidence="1 2">
    <name type="scientific">Coprococcus comes</name>
    <dbReference type="NCBI Taxonomy" id="410072"/>
    <lineage>
        <taxon>Bacteria</taxon>
        <taxon>Bacillati</taxon>
        <taxon>Bacillota</taxon>
        <taxon>Clostridia</taxon>
        <taxon>Lachnospirales</taxon>
        <taxon>Lachnospiraceae</taxon>
        <taxon>Coprococcus</taxon>
    </lineage>
</organism>
<dbReference type="EMBL" id="QSOV01000001">
    <property type="protein sequence ID" value="RGJ26621.1"/>
    <property type="molecule type" value="Genomic_DNA"/>
</dbReference>
<comment type="caution">
    <text evidence="1">The sequence shown here is derived from an EMBL/GenBank/DDBJ whole genome shotgun (WGS) entry which is preliminary data.</text>
</comment>